<dbReference type="Proteomes" id="UP000824044">
    <property type="component" value="Unassembled WGS sequence"/>
</dbReference>
<protein>
    <submittedName>
        <fullName evidence="2">U32 family peptidase</fullName>
    </submittedName>
</protein>
<dbReference type="InterPro" id="IPR051454">
    <property type="entry name" value="RNA/ubiquinone_mod_enzymes"/>
</dbReference>
<name>A0A9D2IW65_9FIRM</name>
<reference evidence="2" key="1">
    <citation type="journal article" date="2021" name="PeerJ">
        <title>Extensive microbial diversity within the chicken gut microbiome revealed by metagenomics and culture.</title>
        <authorList>
            <person name="Gilroy R."/>
            <person name="Ravi A."/>
            <person name="Getino M."/>
            <person name="Pursley I."/>
            <person name="Horton D.L."/>
            <person name="Alikhan N.F."/>
            <person name="Baker D."/>
            <person name="Gharbi K."/>
            <person name="Hall N."/>
            <person name="Watson M."/>
            <person name="Adriaenssens E.M."/>
            <person name="Foster-Nyarko E."/>
            <person name="Jarju S."/>
            <person name="Secka A."/>
            <person name="Antonio M."/>
            <person name="Oren A."/>
            <person name="Chaudhuri R.R."/>
            <person name="La Ragione R."/>
            <person name="Hildebrand F."/>
            <person name="Pallen M.J."/>
        </authorList>
    </citation>
    <scope>NUCLEOTIDE SEQUENCE</scope>
    <source>
        <strain evidence="2">CHK33-5263</strain>
    </source>
</reference>
<dbReference type="Pfam" id="PF12392">
    <property type="entry name" value="DUF3656"/>
    <property type="match status" value="1"/>
</dbReference>
<organism evidence="2 3">
    <name type="scientific">Candidatus Gallimonas intestinigallinarum</name>
    <dbReference type="NCBI Taxonomy" id="2838604"/>
    <lineage>
        <taxon>Bacteria</taxon>
        <taxon>Bacillati</taxon>
        <taxon>Bacillota</taxon>
        <taxon>Clostridia</taxon>
        <taxon>Candidatus Gallimonas</taxon>
    </lineage>
</organism>
<evidence type="ECO:0000259" key="1">
    <source>
        <dbReference type="Pfam" id="PF12392"/>
    </source>
</evidence>
<evidence type="ECO:0000313" key="2">
    <source>
        <dbReference type="EMBL" id="HIZ24692.1"/>
    </source>
</evidence>
<gene>
    <name evidence="2" type="ORF">H9812_04360</name>
</gene>
<proteinExistence type="predicted"/>
<dbReference type="PANTHER" id="PTHR30217:SF10">
    <property type="entry name" value="23S RRNA 5-HYDROXYCYTIDINE C2501 SYNTHASE"/>
    <property type="match status" value="1"/>
</dbReference>
<dbReference type="InterPro" id="IPR020988">
    <property type="entry name" value="Pept_U32_collagenase"/>
</dbReference>
<dbReference type="AlphaFoldDB" id="A0A9D2IW65"/>
<comment type="caution">
    <text evidence="2">The sequence shown here is derived from an EMBL/GenBank/DDBJ whole genome shotgun (WGS) entry which is preliminary data.</text>
</comment>
<reference evidence="2" key="2">
    <citation type="submission" date="2021-04" db="EMBL/GenBank/DDBJ databases">
        <authorList>
            <person name="Gilroy R."/>
        </authorList>
    </citation>
    <scope>NUCLEOTIDE SEQUENCE</scope>
    <source>
        <strain evidence="2">CHK33-5263</strain>
    </source>
</reference>
<evidence type="ECO:0000313" key="3">
    <source>
        <dbReference type="Proteomes" id="UP000824044"/>
    </source>
</evidence>
<dbReference type="PANTHER" id="PTHR30217">
    <property type="entry name" value="PEPTIDASE U32 FAMILY"/>
    <property type="match status" value="1"/>
</dbReference>
<dbReference type="EMBL" id="DXBS01000085">
    <property type="protein sequence ID" value="HIZ24692.1"/>
    <property type="molecule type" value="Genomic_DNA"/>
</dbReference>
<accession>A0A9D2IW65</accession>
<feature type="domain" description="Peptidase U32 collagenase" evidence="1">
    <location>
        <begin position="382"/>
        <end position="466"/>
    </location>
</feature>
<dbReference type="InterPro" id="IPR001539">
    <property type="entry name" value="Peptidase_U32"/>
</dbReference>
<sequence length="716" mass="76940">MTELLAPAGDERSAYAALRAGADAVYLGLTRFSAREGAENFCISALEKLSREAHLLGAKVYVALNTLVKDEELPAFFAQAREAWNAGADAILLQDIFLGRKLKETYPEITLHLSTQAGCCNIYGAQLAKECGFSRVVLARETPIGDIPAIAQLIEAEAFVQGALCTCFSGQCYFSSFAGNNSGNRGRCKQPCRKKYTIDRAGFDAPAYALSLSDLSVGEDVQKLLDAGVVSLKIEGRMRSPAYVAAAVSYYRALLDGKPAGEAFSEMRRAYNRGDYTRGLAFGQDARLLSRDVQGHIGERIGEIIRAQGKAYLCKSDYAAEQGDGFKVLRGGKEVGGARISAPARDGFLLTSPEKLRIGDEVRLTLCAKSEEHALALRRLRTGDVCVTLLAGQPMRAVCEGVGLEGEVCEAAKSAPLSEADVAANFSKVDALPFSPRVTVHTDGVFVPKSVLNAFRRAFYEKLYDALSPACAPLAERTPSIPELPLAESAQTAAIVPAGFAANTDLVIEKLSDDQHTALTKGAWLYLPPLFTQADEALLAPVLREAEGIYCEGTYGVFLAKKYGCKLFAGTGWNLSNRVAVAAALEVAEYVALSKELTVREQDALSAARTFVLSGGDCKLMDLCYCPFEKSCKTCDRRAVYHLMDEAGRVFPLRRYALADGCRFEVYNCLPLAAGVGRAGALVDCSLGDKTVLKNVRDPAAVLPASTRGHGARSLL</sequence>
<dbReference type="Pfam" id="PF01136">
    <property type="entry name" value="Peptidase_U32"/>
    <property type="match status" value="1"/>
</dbReference>